<keyword evidence="1" id="KW-1133">Transmembrane helix</keyword>
<feature type="transmembrane region" description="Helical" evidence="1">
    <location>
        <begin position="172"/>
        <end position="190"/>
    </location>
</feature>
<feature type="transmembrane region" description="Helical" evidence="1">
    <location>
        <begin position="96"/>
        <end position="121"/>
    </location>
</feature>
<dbReference type="Proteomes" id="UP000586093">
    <property type="component" value="Unassembled WGS sequence"/>
</dbReference>
<organism evidence="2 3">
    <name type="scientific">Aquariibacter albus</name>
    <dbReference type="NCBI Taxonomy" id="2759899"/>
    <lineage>
        <taxon>Bacteria</taxon>
        <taxon>Pseudomonadati</taxon>
        <taxon>Pseudomonadota</taxon>
        <taxon>Betaproteobacteria</taxon>
        <taxon>Burkholderiales</taxon>
        <taxon>Sphaerotilaceae</taxon>
        <taxon>Aquariibacter</taxon>
    </lineage>
</organism>
<feature type="transmembrane region" description="Helical" evidence="1">
    <location>
        <begin position="392"/>
        <end position="414"/>
    </location>
</feature>
<evidence type="ECO:0000313" key="2">
    <source>
        <dbReference type="EMBL" id="MBB1161741.1"/>
    </source>
</evidence>
<dbReference type="EMBL" id="JACIVI010000001">
    <property type="protein sequence ID" value="MBB1161741.1"/>
    <property type="molecule type" value="Genomic_DNA"/>
</dbReference>
<feature type="transmembrane region" description="Helical" evidence="1">
    <location>
        <begin position="271"/>
        <end position="289"/>
    </location>
</feature>
<dbReference type="RefSeq" id="WP_182662755.1">
    <property type="nucleotide sequence ID" value="NZ_JACIVI010000001.1"/>
</dbReference>
<proteinExistence type="predicted"/>
<feature type="transmembrane region" description="Helical" evidence="1">
    <location>
        <begin position="236"/>
        <end position="259"/>
    </location>
</feature>
<feature type="transmembrane region" description="Helical" evidence="1">
    <location>
        <begin position="324"/>
        <end position="343"/>
    </location>
</feature>
<keyword evidence="1" id="KW-0812">Transmembrane</keyword>
<feature type="transmembrane region" description="Helical" evidence="1">
    <location>
        <begin position="426"/>
        <end position="452"/>
    </location>
</feature>
<feature type="transmembrane region" description="Helical" evidence="1">
    <location>
        <begin position="350"/>
        <end position="372"/>
    </location>
</feature>
<comment type="caution">
    <text evidence="2">The sequence shown here is derived from an EMBL/GenBank/DDBJ whole genome shotgun (WGS) entry which is preliminary data.</text>
</comment>
<dbReference type="AlphaFoldDB" id="A0A839HRP8"/>
<accession>A0A839HRP8</accession>
<name>A0A839HRP8_9BURK</name>
<feature type="transmembrane region" description="Helical" evidence="1">
    <location>
        <begin position="196"/>
        <end position="224"/>
    </location>
</feature>
<protein>
    <recommendedName>
        <fullName evidence="4">4-amino-4-deoxy-L-arabinose transferase</fullName>
    </recommendedName>
</protein>
<sequence>MNTPKPALVSARAAERLPRLALLLFCAAYVLPGLFGRDPWRGGELPAFGAMASVARGDSPWWAPTLGGLPADAAPLATGLGALAMKLLGGWMDPALAARLPFALLLVGVLACTWYACYLLARTEAAQPVPFAFGGEAHPVDYARAVADGALLALVASLGLLQPGHETTPELVQLFALSLFLYAMAASGWQQAPARLAALLALPLLAGSGAPVMALALALGGIVICRRSSYPLAQAFAPWLAGAGLAAALTAWALGSWALRLRLPDSPLDLIELPLWFLWPSWVLAGWTLWQWRRHAGHRHIAVPAGIAGVLLLGWLASGGSDRALLLMLPATAVLAAFALPTLSRSLSAAIDWFSVFAFSLCALASWTMWLSLGWGWPAKPAANVMKLAPGYVHSMAPLGVAAALAGTLAWLALVKWRTGRHRSPLWKSLVLPAGGVALNWLLLMTLLLPVLDYARSQRPLVERLAPHLPAGSCVLAPGQDRSTLAALAHHGGWRVEARPGHEPPGCDWLIASSRRREPGSEPARLGWTLVARVHRPTDRSGSTLLYRRQAATLAGGTTP</sequence>
<reference evidence="2 3" key="1">
    <citation type="submission" date="2020-08" db="EMBL/GenBank/DDBJ databases">
        <title>Aquariorum lacteus gen. nov., sp. nov., a new member of the family Comamonadaceae, isolated from freshwater aquarium.</title>
        <authorList>
            <person name="Chun S.-J."/>
        </authorList>
    </citation>
    <scope>NUCLEOTIDE SEQUENCE [LARGE SCALE GENOMIC DNA]</scope>
    <source>
        <strain evidence="2 3">SJAQ100</strain>
    </source>
</reference>
<feature type="transmembrane region" description="Helical" evidence="1">
    <location>
        <begin position="301"/>
        <end position="318"/>
    </location>
</feature>
<keyword evidence="1" id="KW-0472">Membrane</keyword>
<gene>
    <name evidence="2" type="ORF">H4F90_07100</name>
</gene>
<evidence type="ECO:0008006" key="4">
    <source>
        <dbReference type="Google" id="ProtNLM"/>
    </source>
</evidence>
<evidence type="ECO:0000313" key="3">
    <source>
        <dbReference type="Proteomes" id="UP000586093"/>
    </source>
</evidence>
<keyword evidence="3" id="KW-1185">Reference proteome</keyword>
<evidence type="ECO:0000256" key="1">
    <source>
        <dbReference type="SAM" id="Phobius"/>
    </source>
</evidence>